<dbReference type="EMBL" id="QBLH01003666">
    <property type="protein sequence ID" value="TGZ36870.1"/>
    <property type="molecule type" value="Genomic_DNA"/>
</dbReference>
<comment type="caution">
    <text evidence="2">The sequence shown here is derived from an EMBL/GenBank/DDBJ whole genome shotgun (WGS) entry which is preliminary data.</text>
</comment>
<organism evidence="2 3">
    <name type="scientific">Temnothorax longispinosus</name>
    <dbReference type="NCBI Taxonomy" id="300112"/>
    <lineage>
        <taxon>Eukaryota</taxon>
        <taxon>Metazoa</taxon>
        <taxon>Ecdysozoa</taxon>
        <taxon>Arthropoda</taxon>
        <taxon>Hexapoda</taxon>
        <taxon>Insecta</taxon>
        <taxon>Pterygota</taxon>
        <taxon>Neoptera</taxon>
        <taxon>Endopterygota</taxon>
        <taxon>Hymenoptera</taxon>
        <taxon>Apocrita</taxon>
        <taxon>Aculeata</taxon>
        <taxon>Formicoidea</taxon>
        <taxon>Formicidae</taxon>
        <taxon>Myrmicinae</taxon>
        <taxon>Temnothorax</taxon>
    </lineage>
</organism>
<dbReference type="AlphaFoldDB" id="A0A4S2JLY3"/>
<protein>
    <submittedName>
        <fullName evidence="2">Uncharacterized protein</fullName>
    </submittedName>
</protein>
<proteinExistence type="predicted"/>
<name>A0A4S2JLY3_9HYME</name>
<feature type="region of interest" description="Disordered" evidence="1">
    <location>
        <begin position="65"/>
        <end position="145"/>
    </location>
</feature>
<feature type="compositionally biased region" description="Polar residues" evidence="1">
    <location>
        <begin position="92"/>
        <end position="101"/>
    </location>
</feature>
<accession>A0A4S2JLY3</accession>
<sequence>MRIRTVWRLSVLINELKIQAPINPNKFELWPANPDENVGAHLCGISSCIGLRKRFSVLCAFRQKRRERKKEKRANENRATPSRKHVGATHPENWSSRSESGTIYIGAPPQSTPQEARDLFAMTRGAEDPAIGDKQTTRPHLLSPT</sequence>
<evidence type="ECO:0000313" key="3">
    <source>
        <dbReference type="Proteomes" id="UP000310200"/>
    </source>
</evidence>
<dbReference type="Proteomes" id="UP000310200">
    <property type="component" value="Unassembled WGS sequence"/>
</dbReference>
<gene>
    <name evidence="2" type="ORF">DBV15_06189</name>
</gene>
<keyword evidence="3" id="KW-1185">Reference proteome</keyword>
<evidence type="ECO:0000313" key="2">
    <source>
        <dbReference type="EMBL" id="TGZ36870.1"/>
    </source>
</evidence>
<reference evidence="2 3" key="1">
    <citation type="journal article" date="2019" name="Philos. Trans. R. Soc. Lond., B, Biol. Sci.">
        <title>Ant behaviour and brain gene expression of defending hosts depend on the ecological success of the intruding social parasite.</title>
        <authorList>
            <person name="Kaur R."/>
            <person name="Stoldt M."/>
            <person name="Jongepier E."/>
            <person name="Feldmeyer B."/>
            <person name="Menzel F."/>
            <person name="Bornberg-Bauer E."/>
            <person name="Foitzik S."/>
        </authorList>
    </citation>
    <scope>NUCLEOTIDE SEQUENCE [LARGE SCALE GENOMIC DNA]</scope>
    <source>
        <tissue evidence="2">Whole body</tissue>
    </source>
</reference>
<evidence type="ECO:0000256" key="1">
    <source>
        <dbReference type="SAM" id="MobiDB-lite"/>
    </source>
</evidence>